<dbReference type="InterPro" id="IPR005548">
    <property type="entry name" value="Cell_div_FtsQ/DivIB_C"/>
</dbReference>
<dbReference type="Proteomes" id="UP000184074">
    <property type="component" value="Unassembled WGS sequence"/>
</dbReference>
<dbReference type="AlphaFoldDB" id="A0A1M5LA20"/>
<dbReference type="GO" id="GO:0005886">
    <property type="term" value="C:plasma membrane"/>
    <property type="evidence" value="ECO:0007669"/>
    <property type="project" value="UniProtKB-SubCell"/>
</dbReference>
<feature type="domain" description="POTRA" evidence="10">
    <location>
        <begin position="81"/>
        <end position="149"/>
    </location>
</feature>
<keyword evidence="8 9" id="KW-0131">Cell cycle</keyword>
<evidence type="ECO:0000256" key="2">
    <source>
        <dbReference type="ARBA" id="ARBA00022475"/>
    </source>
</evidence>
<dbReference type="Pfam" id="PF03799">
    <property type="entry name" value="FtsQ_DivIB_C"/>
    <property type="match status" value="1"/>
</dbReference>
<keyword evidence="12" id="KW-1185">Reference proteome</keyword>
<evidence type="ECO:0000256" key="3">
    <source>
        <dbReference type="ARBA" id="ARBA00022519"/>
    </source>
</evidence>
<evidence type="ECO:0000313" key="11">
    <source>
        <dbReference type="EMBL" id="SHG61810.1"/>
    </source>
</evidence>
<dbReference type="InterPro" id="IPR034746">
    <property type="entry name" value="POTRA"/>
</dbReference>
<comment type="function">
    <text evidence="9">Essential cell division protein.</text>
</comment>
<dbReference type="InterPro" id="IPR045335">
    <property type="entry name" value="FtsQ_C_sf"/>
</dbReference>
<dbReference type="GO" id="GO:0090529">
    <property type="term" value="P:cell septum assembly"/>
    <property type="evidence" value="ECO:0007669"/>
    <property type="project" value="InterPro"/>
</dbReference>
<dbReference type="GO" id="GO:0032153">
    <property type="term" value="C:cell division site"/>
    <property type="evidence" value="ECO:0007669"/>
    <property type="project" value="UniProtKB-UniRule"/>
</dbReference>
<evidence type="ECO:0000256" key="1">
    <source>
        <dbReference type="ARBA" id="ARBA00004370"/>
    </source>
</evidence>
<keyword evidence="2 9" id="KW-1003">Cell membrane</keyword>
<keyword evidence="5 9" id="KW-0812">Transmembrane</keyword>
<evidence type="ECO:0000256" key="6">
    <source>
        <dbReference type="ARBA" id="ARBA00022989"/>
    </source>
</evidence>
<evidence type="ECO:0000256" key="8">
    <source>
        <dbReference type="ARBA" id="ARBA00023306"/>
    </source>
</evidence>
<dbReference type="EMBL" id="FQXB01000001">
    <property type="protein sequence ID" value="SHG61810.1"/>
    <property type="molecule type" value="Genomic_DNA"/>
</dbReference>
<sequence length="295" mass="32603">MRPLIRRNHRASLRDPAPSKWGYRMQRLLLTPGFVTSVRVGIPLALIGIIAATWFSDEQRVADFNKRIAEVKASVQERPEFMVTSLDVVGAGPVLEADVRRVLPIDFPASSFDLDLEAMREVVAALNAVADASVRVGENNALTVEVTPRIPVALWRAHDNLRLIDADGVFSGVVAERGDRLDLPLIAGDGAHDHIQEALALFRNAGPLAPRVRGLVRMGERRWDIVLDRGQRIKLPAEGAMAALDRVIVLHQSNDILEKDVVAIDLRNRDRATVQMTTEAASALRRVNTFEAEDQ</sequence>
<keyword evidence="4 9" id="KW-0132">Cell division</keyword>
<keyword evidence="7 9" id="KW-0472">Membrane</keyword>
<feature type="transmembrane region" description="Helical" evidence="9">
    <location>
        <begin position="28"/>
        <end position="55"/>
    </location>
</feature>
<keyword evidence="3 9" id="KW-0997">Cell inner membrane</keyword>
<name>A0A1M5LA20_9RHOB</name>
<dbReference type="Gene3D" id="3.40.50.11690">
    <property type="entry name" value="Cell division protein FtsQ/DivIB"/>
    <property type="match status" value="1"/>
</dbReference>
<dbReference type="HAMAP" id="MF_00911">
    <property type="entry name" value="FtsQ_subfam"/>
    <property type="match status" value="1"/>
</dbReference>
<dbReference type="InterPro" id="IPR026579">
    <property type="entry name" value="FtsQ"/>
</dbReference>
<dbReference type="PANTHER" id="PTHR35851:SF1">
    <property type="entry name" value="CELL DIVISION PROTEIN FTSQ"/>
    <property type="match status" value="1"/>
</dbReference>
<gene>
    <name evidence="9" type="primary">ftsQ</name>
    <name evidence="11" type="ORF">SAMN05444003_0182</name>
</gene>
<evidence type="ECO:0000256" key="7">
    <source>
        <dbReference type="ARBA" id="ARBA00023136"/>
    </source>
</evidence>
<organism evidence="11 12">
    <name type="scientific">Cognatiyoonia sediminum</name>
    <dbReference type="NCBI Taxonomy" id="1508389"/>
    <lineage>
        <taxon>Bacteria</taxon>
        <taxon>Pseudomonadati</taxon>
        <taxon>Pseudomonadota</taxon>
        <taxon>Alphaproteobacteria</taxon>
        <taxon>Rhodobacterales</taxon>
        <taxon>Paracoccaceae</taxon>
        <taxon>Cognatiyoonia</taxon>
    </lineage>
</organism>
<proteinExistence type="inferred from homology"/>
<accession>A0A1M5LA20</accession>
<dbReference type="GO" id="GO:0043093">
    <property type="term" value="P:FtsZ-dependent cytokinesis"/>
    <property type="evidence" value="ECO:0007669"/>
    <property type="project" value="UniProtKB-UniRule"/>
</dbReference>
<evidence type="ECO:0000256" key="4">
    <source>
        <dbReference type="ARBA" id="ARBA00022618"/>
    </source>
</evidence>
<keyword evidence="6 9" id="KW-1133">Transmembrane helix</keyword>
<reference evidence="11 12" key="1">
    <citation type="submission" date="2016-11" db="EMBL/GenBank/DDBJ databases">
        <authorList>
            <person name="Jaros S."/>
            <person name="Januszkiewicz K."/>
            <person name="Wedrychowicz H."/>
        </authorList>
    </citation>
    <scope>NUCLEOTIDE SEQUENCE [LARGE SCALE GENOMIC DNA]</scope>
    <source>
        <strain evidence="11 12">DSM 28715</strain>
    </source>
</reference>
<comment type="subcellular location">
    <subcellularLocation>
        <location evidence="9">Cell inner membrane</location>
        <topology evidence="9">Single-pass type II membrane protein</topology>
    </subcellularLocation>
    <subcellularLocation>
        <location evidence="1">Membrane</location>
    </subcellularLocation>
    <text evidence="9">Localizes to the division septum.</text>
</comment>
<protein>
    <recommendedName>
        <fullName evidence="9">Cell division protein FtsQ</fullName>
    </recommendedName>
</protein>
<dbReference type="STRING" id="1508389.SAMN05444003_0182"/>
<evidence type="ECO:0000256" key="9">
    <source>
        <dbReference type="HAMAP-Rule" id="MF_00911"/>
    </source>
</evidence>
<dbReference type="OrthoDB" id="9783091at2"/>
<comment type="similarity">
    <text evidence="9">Belongs to the FtsQ/DivIB family. FtsQ subfamily.</text>
</comment>
<dbReference type="RefSeq" id="WP_072898549.1">
    <property type="nucleotide sequence ID" value="NZ_FQXB01000001.1"/>
</dbReference>
<evidence type="ECO:0000256" key="5">
    <source>
        <dbReference type="ARBA" id="ARBA00022692"/>
    </source>
</evidence>
<dbReference type="PANTHER" id="PTHR35851">
    <property type="entry name" value="CELL DIVISION PROTEIN FTSQ"/>
    <property type="match status" value="1"/>
</dbReference>
<dbReference type="PROSITE" id="PS51779">
    <property type="entry name" value="POTRA"/>
    <property type="match status" value="1"/>
</dbReference>
<evidence type="ECO:0000313" key="12">
    <source>
        <dbReference type="Proteomes" id="UP000184074"/>
    </source>
</evidence>
<evidence type="ECO:0000259" key="10">
    <source>
        <dbReference type="PROSITE" id="PS51779"/>
    </source>
</evidence>